<dbReference type="Gene3D" id="1.20.1250.20">
    <property type="entry name" value="MFS general substrate transporter like domains"/>
    <property type="match status" value="1"/>
</dbReference>
<feature type="transmembrane region" description="Helical" evidence="6">
    <location>
        <begin position="96"/>
        <end position="116"/>
    </location>
</feature>
<protein>
    <recommendedName>
        <fullName evidence="9">Major facilitator superfamily (MFS) profile domain-containing protein</fullName>
    </recommendedName>
</protein>
<keyword evidence="4 6" id="KW-0472">Membrane</keyword>
<gene>
    <name evidence="7" type="ORF">OEA41_001035</name>
</gene>
<evidence type="ECO:0000256" key="3">
    <source>
        <dbReference type="ARBA" id="ARBA00022989"/>
    </source>
</evidence>
<dbReference type="EMBL" id="JASNWA010000003">
    <property type="protein sequence ID" value="KAK3178898.1"/>
    <property type="molecule type" value="Genomic_DNA"/>
</dbReference>
<evidence type="ECO:0000256" key="6">
    <source>
        <dbReference type="SAM" id="Phobius"/>
    </source>
</evidence>
<dbReference type="InterPro" id="IPR050360">
    <property type="entry name" value="MFS_Sugar_Transporters"/>
</dbReference>
<evidence type="ECO:0000313" key="8">
    <source>
        <dbReference type="Proteomes" id="UP001276659"/>
    </source>
</evidence>
<feature type="transmembrane region" description="Helical" evidence="6">
    <location>
        <begin position="128"/>
        <end position="153"/>
    </location>
</feature>
<dbReference type="GO" id="GO:0016020">
    <property type="term" value="C:membrane"/>
    <property type="evidence" value="ECO:0007669"/>
    <property type="project" value="UniProtKB-SubCell"/>
</dbReference>
<dbReference type="InterPro" id="IPR005828">
    <property type="entry name" value="MFS_sugar_transport-like"/>
</dbReference>
<feature type="transmembrane region" description="Helical" evidence="6">
    <location>
        <begin position="192"/>
        <end position="213"/>
    </location>
</feature>
<evidence type="ECO:0008006" key="9">
    <source>
        <dbReference type="Google" id="ProtNLM"/>
    </source>
</evidence>
<comment type="subcellular location">
    <subcellularLocation>
        <location evidence="1">Membrane</location>
        <topology evidence="1">Multi-pass membrane protein</topology>
    </subcellularLocation>
</comment>
<feature type="region of interest" description="Disordered" evidence="5">
    <location>
        <begin position="233"/>
        <end position="266"/>
    </location>
</feature>
<sequence>MHDCSIWLDKRWWDYRALFCDRPATYKLACNLLVSVFGQWTGQAVLGLLLSAVLDTARIHDQVSQTNINLGLACLQYTMAVTGAFLVDRIDCRQTLIFTMSTLGLVWLGMTVATSQHEQTGSVASARAILTLICIFDVVFAGGLTSLVVLYPVEVLSFEMRAKGLAFSSLVVNAAGLVNQFAWPVALASIGWKIYIILMFWCFFQAVIIYLYIPETRRRTDFELDDKQRLNSRSSVREAKLSKLPPLPRPPPPAPPSSPLDEDVDVDEPFQLPRSFVGGWRRSSWQV</sequence>
<dbReference type="PANTHER" id="PTHR48022">
    <property type="entry name" value="PLASTIDIC GLUCOSE TRANSPORTER 4"/>
    <property type="match status" value="1"/>
</dbReference>
<accession>A0AAD9ZJ16</accession>
<name>A0AAD9ZJ16_9LECA</name>
<evidence type="ECO:0000256" key="4">
    <source>
        <dbReference type="ARBA" id="ARBA00023136"/>
    </source>
</evidence>
<dbReference type="Pfam" id="PF00083">
    <property type="entry name" value="Sugar_tr"/>
    <property type="match status" value="1"/>
</dbReference>
<feature type="transmembrane region" description="Helical" evidence="6">
    <location>
        <begin position="165"/>
        <end position="186"/>
    </location>
</feature>
<dbReference type="PANTHER" id="PTHR48022:SF13">
    <property type="entry name" value="MAJOR FACILITATOR SUPERFAMILY (MFS) PROFILE DOMAIN-CONTAINING PROTEIN"/>
    <property type="match status" value="1"/>
</dbReference>
<evidence type="ECO:0000313" key="7">
    <source>
        <dbReference type="EMBL" id="KAK3178898.1"/>
    </source>
</evidence>
<evidence type="ECO:0000256" key="5">
    <source>
        <dbReference type="SAM" id="MobiDB-lite"/>
    </source>
</evidence>
<dbReference type="SUPFAM" id="SSF103473">
    <property type="entry name" value="MFS general substrate transporter"/>
    <property type="match status" value="1"/>
</dbReference>
<proteinExistence type="predicted"/>
<feature type="compositionally biased region" description="Pro residues" evidence="5">
    <location>
        <begin position="245"/>
        <end position="258"/>
    </location>
</feature>
<organism evidence="7 8">
    <name type="scientific">Lepraria neglecta</name>
    <dbReference type="NCBI Taxonomy" id="209136"/>
    <lineage>
        <taxon>Eukaryota</taxon>
        <taxon>Fungi</taxon>
        <taxon>Dikarya</taxon>
        <taxon>Ascomycota</taxon>
        <taxon>Pezizomycotina</taxon>
        <taxon>Lecanoromycetes</taxon>
        <taxon>OSLEUM clade</taxon>
        <taxon>Lecanoromycetidae</taxon>
        <taxon>Lecanorales</taxon>
        <taxon>Lecanorineae</taxon>
        <taxon>Stereocaulaceae</taxon>
        <taxon>Lepraria</taxon>
    </lineage>
</organism>
<dbReference type="AlphaFoldDB" id="A0AAD9ZJ16"/>
<keyword evidence="2 6" id="KW-0812">Transmembrane</keyword>
<feature type="transmembrane region" description="Helical" evidence="6">
    <location>
        <begin position="66"/>
        <end position="87"/>
    </location>
</feature>
<dbReference type="GO" id="GO:0005351">
    <property type="term" value="F:carbohydrate:proton symporter activity"/>
    <property type="evidence" value="ECO:0007669"/>
    <property type="project" value="TreeGrafter"/>
</dbReference>
<feature type="transmembrane region" description="Helical" evidence="6">
    <location>
        <begin position="32"/>
        <end position="54"/>
    </location>
</feature>
<reference evidence="7" key="1">
    <citation type="submission" date="2022-11" db="EMBL/GenBank/DDBJ databases">
        <title>Chromosomal genome sequence assembly and mating type (MAT) locus characterization of the leprose asexual lichenized fungus Lepraria neglecta (Nyl.) Erichsen.</title>
        <authorList>
            <person name="Allen J.L."/>
            <person name="Pfeffer B."/>
        </authorList>
    </citation>
    <scope>NUCLEOTIDE SEQUENCE</scope>
    <source>
        <strain evidence="7">Allen 5258</strain>
    </source>
</reference>
<keyword evidence="8" id="KW-1185">Reference proteome</keyword>
<evidence type="ECO:0000256" key="1">
    <source>
        <dbReference type="ARBA" id="ARBA00004141"/>
    </source>
</evidence>
<dbReference type="InterPro" id="IPR036259">
    <property type="entry name" value="MFS_trans_sf"/>
</dbReference>
<keyword evidence="3 6" id="KW-1133">Transmembrane helix</keyword>
<dbReference type="Proteomes" id="UP001276659">
    <property type="component" value="Unassembled WGS sequence"/>
</dbReference>
<evidence type="ECO:0000256" key="2">
    <source>
        <dbReference type="ARBA" id="ARBA00022692"/>
    </source>
</evidence>
<comment type="caution">
    <text evidence="7">The sequence shown here is derived from an EMBL/GenBank/DDBJ whole genome shotgun (WGS) entry which is preliminary data.</text>
</comment>